<evidence type="ECO:0000313" key="2">
    <source>
        <dbReference type="Proteomes" id="UP000009102"/>
    </source>
</evidence>
<dbReference type="EMBL" id="CP001801">
    <property type="protein sequence ID" value="ACX95373.1"/>
    <property type="molecule type" value="Genomic_DNA"/>
</dbReference>
<keyword evidence="2" id="KW-1185">Reference proteome</keyword>
<sequence length="190" mass="20880">MSNSNESTFLAGAAGTHEVGVGPGPAETKKVRIVRLPTQVSDMEVIVPYAMVAEITEVMLPEGGTHLSRLDAAMVDWRAQRIPLVSLEAMLNEPLPTIGQRVRCAVMYGSNPDIALPYYAVLLSGVPRSEEVNMHSFSEEASSEGGFWRLSAEMGGRRVGVPDIRWLESQIDEMRMRFDRDSTTALNETL</sequence>
<dbReference type="STRING" id="555778.Hneap_0519"/>
<gene>
    <name evidence="1" type="ordered locus">Hneap_0519</name>
</gene>
<reference evidence="1 2" key="1">
    <citation type="submission" date="2009-10" db="EMBL/GenBank/DDBJ databases">
        <title>Complete sequence of Halothiobacillus neapolitanus c2.</title>
        <authorList>
            <consortium name="US DOE Joint Genome Institute"/>
            <person name="Lucas S."/>
            <person name="Copeland A."/>
            <person name="Lapidus A."/>
            <person name="Glavina del Rio T."/>
            <person name="Tice H."/>
            <person name="Bruce D."/>
            <person name="Goodwin L."/>
            <person name="Pitluck S."/>
            <person name="Davenport K."/>
            <person name="Brettin T."/>
            <person name="Detter J.C."/>
            <person name="Han C."/>
            <person name="Tapia R."/>
            <person name="Larimer F."/>
            <person name="Land M."/>
            <person name="Hauser L."/>
            <person name="Kyrpides N."/>
            <person name="Mikhailova N."/>
            <person name="Kerfeld C."/>
            <person name="Cannon G."/>
            <person name="Heinhort S."/>
        </authorList>
    </citation>
    <scope>NUCLEOTIDE SEQUENCE [LARGE SCALE GENOMIC DNA]</scope>
    <source>
        <strain evidence="2">ATCC 23641 / c2</strain>
    </source>
</reference>
<dbReference type="AlphaFoldDB" id="D0KY50"/>
<organism evidence="1 2">
    <name type="scientific">Halothiobacillus neapolitanus (strain ATCC 23641 / DSM 15147 / CIP 104769 / NCIMB 8539 / c2)</name>
    <name type="common">Thiobacillus neapolitanus</name>
    <dbReference type="NCBI Taxonomy" id="555778"/>
    <lineage>
        <taxon>Bacteria</taxon>
        <taxon>Pseudomonadati</taxon>
        <taxon>Pseudomonadota</taxon>
        <taxon>Gammaproteobacteria</taxon>
        <taxon>Chromatiales</taxon>
        <taxon>Halothiobacillaceae</taxon>
        <taxon>Halothiobacillus</taxon>
    </lineage>
</organism>
<proteinExistence type="predicted"/>
<dbReference type="Proteomes" id="UP000009102">
    <property type="component" value="Chromosome"/>
</dbReference>
<dbReference type="HOGENOM" id="CLU_1426181_0_0_6"/>
<dbReference type="RefSeq" id="WP_012823409.1">
    <property type="nucleotide sequence ID" value="NC_013422.1"/>
</dbReference>
<dbReference type="OrthoDB" id="5765252at2"/>
<evidence type="ECO:0000313" key="1">
    <source>
        <dbReference type="EMBL" id="ACX95373.1"/>
    </source>
</evidence>
<dbReference type="KEGG" id="hna:Hneap_0519"/>
<evidence type="ECO:0008006" key="3">
    <source>
        <dbReference type="Google" id="ProtNLM"/>
    </source>
</evidence>
<accession>D0KY50</accession>
<protein>
    <recommendedName>
        <fullName evidence="3">CheW-like domain-containing protein</fullName>
    </recommendedName>
</protein>
<name>D0KY50_HALNC</name>